<feature type="domain" description="Transposase Synechocystis PCC 6803" evidence="1">
    <location>
        <begin position="19"/>
        <end position="127"/>
    </location>
</feature>
<feature type="domain" description="Tc1-like transposase DDE" evidence="2">
    <location>
        <begin position="145"/>
        <end position="276"/>
    </location>
</feature>
<dbReference type="InterPro" id="IPR036397">
    <property type="entry name" value="RNaseH_sf"/>
</dbReference>
<dbReference type="Gene3D" id="3.30.420.10">
    <property type="entry name" value="Ribonuclease H-like superfamily/Ribonuclease H"/>
    <property type="match status" value="1"/>
</dbReference>
<evidence type="ECO:0000259" key="2">
    <source>
        <dbReference type="Pfam" id="PF13358"/>
    </source>
</evidence>
<dbReference type="EMBL" id="BLXO01000002">
    <property type="protein sequence ID" value="GFN46103.1"/>
    <property type="molecule type" value="Genomic_DNA"/>
</dbReference>
<dbReference type="InterPro" id="IPR038717">
    <property type="entry name" value="Tc1-like_DDE_dom"/>
</dbReference>
<dbReference type="Pfam" id="PF01710">
    <property type="entry name" value="HTH_Tnp_IS630"/>
    <property type="match status" value="1"/>
</dbReference>
<dbReference type="NCBIfam" id="NF033545">
    <property type="entry name" value="transpos_IS630"/>
    <property type="match status" value="1"/>
</dbReference>
<dbReference type="InterPro" id="IPR002622">
    <property type="entry name" value="Transposase_14"/>
</dbReference>
<comment type="caution">
    <text evidence="3">The sequence shown here is derived from an EMBL/GenBank/DDBJ whole genome shotgun (WGS) entry which is preliminary data.</text>
</comment>
<dbReference type="Proteomes" id="UP000504714">
    <property type="component" value="Unassembled WGS sequence"/>
</dbReference>
<dbReference type="Pfam" id="PF13358">
    <property type="entry name" value="DDE_3"/>
    <property type="match status" value="1"/>
</dbReference>
<evidence type="ECO:0000259" key="1">
    <source>
        <dbReference type="Pfam" id="PF01710"/>
    </source>
</evidence>
<gene>
    <name evidence="3" type="ORF">RINTU1_15420</name>
</gene>
<dbReference type="InterPro" id="IPR047655">
    <property type="entry name" value="Transpos_IS630-like"/>
</dbReference>
<reference evidence="3 4" key="1">
    <citation type="submission" date="2020-06" db="EMBL/GenBank/DDBJ databases">
        <title>The genome sequence of Candidatus Regiella insecticola strain Tut.</title>
        <authorList>
            <person name="Nikoh N."/>
            <person name="Tsuchida T."/>
            <person name="Koga R."/>
            <person name="Oshima K."/>
            <person name="Hattori M."/>
            <person name="Fukatsu T."/>
        </authorList>
    </citation>
    <scope>NUCLEOTIDE SEQUENCE [LARGE SCALE GENOMIC DNA]</scope>
    <source>
        <strain evidence="3 4">Tut</strain>
    </source>
</reference>
<protein>
    <submittedName>
        <fullName evidence="3">Transposase</fullName>
    </submittedName>
</protein>
<proteinExistence type="predicted"/>
<organism evidence="3 4">
    <name type="scientific">Candidatus Regiella insecticola</name>
    <dbReference type="NCBI Taxonomy" id="138073"/>
    <lineage>
        <taxon>Bacteria</taxon>
        <taxon>Pseudomonadati</taxon>
        <taxon>Pseudomonadota</taxon>
        <taxon>Gammaproteobacteria</taxon>
        <taxon>Enterobacterales</taxon>
        <taxon>Enterobacteriaceae</taxon>
        <taxon>aphid secondary symbionts</taxon>
        <taxon>Candidatus Regiella</taxon>
    </lineage>
</organism>
<accession>A0A6L2ZMN8</accession>
<evidence type="ECO:0000313" key="4">
    <source>
        <dbReference type="Proteomes" id="UP000504714"/>
    </source>
</evidence>
<sequence length="290" mass="33572">MLQFIIELAPYFMMYTNLMTYPLKFRQHVLAIKEKLTYAKTASRFGVGMASLMRWNRRITPCTTHNKPATKIDMEALAQDVATYPDDYQYERAQRFGVSAQGIRHALKRLRVSRKKTLQHPKANAKERENFQATIQAYQAADRPIIYIDESGFAQDRPRLYGYSPKGKRCYGKNDWLAKGRVNIIGALLEGALITLCAFQCNIDSDIFHAWINQDLLPKVPRNAVIVMDNVSFHKRQDIQHSIKNAGFTLEYLPVYSPDLNPIEHKWAQAKARRRKYRCDVDTLFSTSLF</sequence>
<dbReference type="PANTHER" id="PTHR46564">
    <property type="entry name" value="TRANSPOSASE"/>
    <property type="match status" value="1"/>
</dbReference>
<name>A0A6L2ZMN8_9ENTR</name>
<dbReference type="GO" id="GO:0003676">
    <property type="term" value="F:nucleic acid binding"/>
    <property type="evidence" value="ECO:0007669"/>
    <property type="project" value="InterPro"/>
</dbReference>
<dbReference type="AlphaFoldDB" id="A0A6L2ZMN8"/>
<dbReference type="PANTHER" id="PTHR46564:SF1">
    <property type="entry name" value="TRANSPOSASE"/>
    <property type="match status" value="1"/>
</dbReference>
<evidence type="ECO:0000313" key="3">
    <source>
        <dbReference type="EMBL" id="GFN46103.1"/>
    </source>
</evidence>